<evidence type="ECO:0000313" key="3">
    <source>
        <dbReference type="Proteomes" id="UP001287356"/>
    </source>
</evidence>
<sequence>MRLSAVLQAFVTVFSVSVAIPAASPEVSGASSKSSTTEPLISNETAASLVDKPQTETYSAYLWTTGCTGEHYTWTVTSDGCFAYYFSGSQVRDMYSVHLSGECAVYFYSSSKCNVKNIVAGQHVYSQCVANGGNSFKSFSTFCF</sequence>
<proteinExistence type="predicted"/>
<dbReference type="Proteomes" id="UP001287356">
    <property type="component" value="Unassembled WGS sequence"/>
</dbReference>
<keyword evidence="1" id="KW-0732">Signal</keyword>
<protein>
    <submittedName>
        <fullName evidence="2">Uncharacterized protein</fullName>
    </submittedName>
</protein>
<feature type="signal peptide" evidence="1">
    <location>
        <begin position="1"/>
        <end position="19"/>
    </location>
</feature>
<dbReference type="AlphaFoldDB" id="A0AAE0JUS7"/>
<accession>A0AAE0JUS7</accession>
<dbReference type="EMBL" id="JAULSN010000010">
    <property type="protein sequence ID" value="KAK3361892.1"/>
    <property type="molecule type" value="Genomic_DNA"/>
</dbReference>
<name>A0AAE0JUS7_9PEZI</name>
<reference evidence="2" key="2">
    <citation type="submission" date="2023-06" db="EMBL/GenBank/DDBJ databases">
        <authorList>
            <consortium name="Lawrence Berkeley National Laboratory"/>
            <person name="Haridas S."/>
            <person name="Hensen N."/>
            <person name="Bonometti L."/>
            <person name="Westerberg I."/>
            <person name="Brannstrom I.O."/>
            <person name="Guillou S."/>
            <person name="Cros-Aarteil S."/>
            <person name="Calhoun S."/>
            <person name="Kuo A."/>
            <person name="Mondo S."/>
            <person name="Pangilinan J."/>
            <person name="Riley R."/>
            <person name="Labutti K."/>
            <person name="Andreopoulos B."/>
            <person name="Lipzen A."/>
            <person name="Chen C."/>
            <person name="Yanf M."/>
            <person name="Daum C."/>
            <person name="Ng V."/>
            <person name="Clum A."/>
            <person name="Steindorff A."/>
            <person name="Ohm R."/>
            <person name="Martin F."/>
            <person name="Silar P."/>
            <person name="Natvig D."/>
            <person name="Lalanne C."/>
            <person name="Gautier V."/>
            <person name="Ament-Velasquez S.L."/>
            <person name="Kruys A."/>
            <person name="Hutchinson M.I."/>
            <person name="Powell A.J."/>
            <person name="Barry K."/>
            <person name="Miller A.N."/>
            <person name="Grigoriev I.V."/>
            <person name="Debuchy R."/>
            <person name="Gladieux P."/>
            <person name="Thoren M.H."/>
            <person name="Johannesson H."/>
        </authorList>
    </citation>
    <scope>NUCLEOTIDE SEQUENCE</scope>
    <source>
        <strain evidence="2">CBS 958.72</strain>
    </source>
</reference>
<evidence type="ECO:0000256" key="1">
    <source>
        <dbReference type="SAM" id="SignalP"/>
    </source>
</evidence>
<evidence type="ECO:0000313" key="2">
    <source>
        <dbReference type="EMBL" id="KAK3361892.1"/>
    </source>
</evidence>
<gene>
    <name evidence="2" type="ORF">B0T24DRAFT_598800</name>
</gene>
<feature type="chain" id="PRO_5042228631" evidence="1">
    <location>
        <begin position="20"/>
        <end position="144"/>
    </location>
</feature>
<organism evidence="2 3">
    <name type="scientific">Lasiosphaeria ovina</name>
    <dbReference type="NCBI Taxonomy" id="92902"/>
    <lineage>
        <taxon>Eukaryota</taxon>
        <taxon>Fungi</taxon>
        <taxon>Dikarya</taxon>
        <taxon>Ascomycota</taxon>
        <taxon>Pezizomycotina</taxon>
        <taxon>Sordariomycetes</taxon>
        <taxon>Sordariomycetidae</taxon>
        <taxon>Sordariales</taxon>
        <taxon>Lasiosphaeriaceae</taxon>
        <taxon>Lasiosphaeria</taxon>
    </lineage>
</organism>
<comment type="caution">
    <text evidence="2">The sequence shown here is derived from an EMBL/GenBank/DDBJ whole genome shotgun (WGS) entry which is preliminary data.</text>
</comment>
<keyword evidence="3" id="KW-1185">Reference proteome</keyword>
<reference evidence="2" key="1">
    <citation type="journal article" date="2023" name="Mol. Phylogenet. Evol.">
        <title>Genome-scale phylogeny and comparative genomics of the fungal order Sordariales.</title>
        <authorList>
            <person name="Hensen N."/>
            <person name="Bonometti L."/>
            <person name="Westerberg I."/>
            <person name="Brannstrom I.O."/>
            <person name="Guillou S."/>
            <person name="Cros-Aarteil S."/>
            <person name="Calhoun S."/>
            <person name="Haridas S."/>
            <person name="Kuo A."/>
            <person name="Mondo S."/>
            <person name="Pangilinan J."/>
            <person name="Riley R."/>
            <person name="LaButti K."/>
            <person name="Andreopoulos B."/>
            <person name="Lipzen A."/>
            <person name="Chen C."/>
            <person name="Yan M."/>
            <person name="Daum C."/>
            <person name="Ng V."/>
            <person name="Clum A."/>
            <person name="Steindorff A."/>
            <person name="Ohm R.A."/>
            <person name="Martin F."/>
            <person name="Silar P."/>
            <person name="Natvig D.O."/>
            <person name="Lalanne C."/>
            <person name="Gautier V."/>
            <person name="Ament-Velasquez S.L."/>
            <person name="Kruys A."/>
            <person name="Hutchinson M.I."/>
            <person name="Powell A.J."/>
            <person name="Barry K."/>
            <person name="Miller A.N."/>
            <person name="Grigoriev I.V."/>
            <person name="Debuchy R."/>
            <person name="Gladieux P."/>
            <person name="Hiltunen Thoren M."/>
            <person name="Johannesson H."/>
        </authorList>
    </citation>
    <scope>NUCLEOTIDE SEQUENCE</scope>
    <source>
        <strain evidence="2">CBS 958.72</strain>
    </source>
</reference>